<dbReference type="GO" id="GO:0016787">
    <property type="term" value="F:hydrolase activity"/>
    <property type="evidence" value="ECO:0007669"/>
    <property type="project" value="UniProtKB-KW"/>
</dbReference>
<evidence type="ECO:0000313" key="2">
    <source>
        <dbReference type="EMBL" id="QEE28273.1"/>
    </source>
</evidence>
<dbReference type="OrthoDB" id="6381507at2"/>
<dbReference type="InterPro" id="IPR010905">
    <property type="entry name" value="Glyco_hydro_88"/>
</dbReference>
<dbReference type="Gene3D" id="1.50.10.10">
    <property type="match status" value="1"/>
</dbReference>
<dbReference type="PANTHER" id="PTHR33886">
    <property type="entry name" value="UNSATURATED RHAMNOGALACTURONAN HYDROLASE (EUROFUNG)"/>
    <property type="match status" value="1"/>
</dbReference>
<dbReference type="PANTHER" id="PTHR33886:SF8">
    <property type="entry name" value="UNSATURATED RHAMNOGALACTURONAN HYDROLASE (EUROFUNG)"/>
    <property type="match status" value="1"/>
</dbReference>
<keyword evidence="3" id="KW-1185">Reference proteome</keyword>
<proteinExistence type="predicted"/>
<evidence type="ECO:0000313" key="3">
    <source>
        <dbReference type="Proteomes" id="UP000321820"/>
    </source>
</evidence>
<dbReference type="GO" id="GO:0005975">
    <property type="term" value="P:carbohydrate metabolic process"/>
    <property type="evidence" value="ECO:0007669"/>
    <property type="project" value="InterPro"/>
</dbReference>
<dbReference type="AlphaFoldDB" id="A0A5B9E7N6"/>
<dbReference type="KEGG" id="talb:FTW19_09855"/>
<gene>
    <name evidence="2" type="ORF">FTW19_09855</name>
</gene>
<name>A0A5B9E7N6_9BACT</name>
<organism evidence="2 3">
    <name type="scientific">Terriglobus albidus</name>
    <dbReference type="NCBI Taxonomy" id="1592106"/>
    <lineage>
        <taxon>Bacteria</taxon>
        <taxon>Pseudomonadati</taxon>
        <taxon>Acidobacteriota</taxon>
        <taxon>Terriglobia</taxon>
        <taxon>Terriglobales</taxon>
        <taxon>Acidobacteriaceae</taxon>
        <taxon>Terriglobus</taxon>
    </lineage>
</organism>
<dbReference type="SUPFAM" id="SSF48208">
    <property type="entry name" value="Six-hairpin glycosidases"/>
    <property type="match status" value="1"/>
</dbReference>
<dbReference type="EMBL" id="CP042806">
    <property type="protein sequence ID" value="QEE28273.1"/>
    <property type="molecule type" value="Genomic_DNA"/>
</dbReference>
<evidence type="ECO:0000256" key="1">
    <source>
        <dbReference type="ARBA" id="ARBA00022801"/>
    </source>
</evidence>
<dbReference type="Pfam" id="PF07470">
    <property type="entry name" value="Glyco_hydro_88"/>
    <property type="match status" value="1"/>
</dbReference>
<reference evidence="2 3" key="1">
    <citation type="submission" date="2019-08" db="EMBL/GenBank/DDBJ databases">
        <title>Complete genome sequence of Terriglobus albidus strain ORNL.</title>
        <authorList>
            <person name="Podar M."/>
        </authorList>
    </citation>
    <scope>NUCLEOTIDE SEQUENCE [LARGE SCALE GENOMIC DNA]</scope>
    <source>
        <strain evidence="2 3">ORNL</strain>
    </source>
</reference>
<keyword evidence="1 2" id="KW-0378">Hydrolase</keyword>
<dbReference type="InterPro" id="IPR012341">
    <property type="entry name" value="6hp_glycosidase-like_sf"/>
</dbReference>
<sequence>MTDFTRRESLRLLAAAPLLTTGLHRSAWAMKAEKPAAQPDWSRLVIDGMLHRTPDPRNLSGWGYAVSLFLYGQYLFYKRTKERKYLDYIQGWVDKHVNDEGVIDRPITALDYVLPGNLLLILHKETGQKKYKTAADTIRHTFDNYPRTEDGGFWHALSRQHQLWLDGIFMGMPFLVRYGVAYGESKYTFDEAAKQFQIYASHLNDPKSGLMFHAYDESGAQPWADPSTHHSAYFWCRAIGWFGMALIEVLELMPHSHPQREKLIAQLRQLCEAYTRYQDKETGLWFQILDKGEDPNNWRETSSSCMYTYTLSMAVKRGYIAKRYAEVAAKGYKGVLTQLSKDDDGFGHIANICEGTNVGDLAYYYNRPRRTDDFHGLGAFLIMNEHMRSV</sequence>
<accession>A0A5B9E7N6</accession>
<dbReference type="InterPro" id="IPR052043">
    <property type="entry name" value="PolySaccharide_Degr_Enz"/>
</dbReference>
<dbReference type="Proteomes" id="UP000321820">
    <property type="component" value="Chromosome"/>
</dbReference>
<dbReference type="InterPro" id="IPR008928">
    <property type="entry name" value="6-hairpin_glycosidase_sf"/>
</dbReference>
<protein>
    <submittedName>
        <fullName evidence="2">Glycoside hydrolase family 88 protein</fullName>
    </submittedName>
</protein>
<dbReference type="RefSeq" id="WP_147647463.1">
    <property type="nucleotide sequence ID" value="NZ_CP042806.1"/>
</dbReference>